<reference evidence="3" key="1">
    <citation type="submission" date="2017-09" db="EMBL/GenBank/DDBJ databases">
        <title>The Reconstruction of 2,631 Draft Metagenome-Assembled Genomes from the Global Oceans.</title>
        <authorList>
            <person name="Tully B.J."/>
            <person name="Graham E.D."/>
            <person name="Heidelberg J.F."/>
        </authorList>
    </citation>
    <scope>NUCLEOTIDE SEQUENCE [LARGE SCALE GENOMIC DNA]</scope>
</reference>
<organism evidence="2 3">
    <name type="scientific">SAR324 cluster bacterium</name>
    <dbReference type="NCBI Taxonomy" id="2024889"/>
    <lineage>
        <taxon>Bacteria</taxon>
        <taxon>Deltaproteobacteria</taxon>
        <taxon>SAR324 cluster</taxon>
    </lineage>
</organism>
<feature type="non-terminal residue" evidence="2">
    <location>
        <position position="199"/>
    </location>
</feature>
<dbReference type="Proteomes" id="UP000226525">
    <property type="component" value="Unassembled WGS sequence"/>
</dbReference>
<proteinExistence type="predicted"/>
<keyword evidence="1" id="KW-0812">Transmembrane</keyword>
<keyword evidence="1" id="KW-0472">Membrane</keyword>
<dbReference type="AlphaFoldDB" id="A0A2D6YL17"/>
<feature type="transmembrane region" description="Helical" evidence="1">
    <location>
        <begin position="6"/>
        <end position="25"/>
    </location>
</feature>
<evidence type="ECO:0000313" key="3">
    <source>
        <dbReference type="Proteomes" id="UP000226525"/>
    </source>
</evidence>
<comment type="caution">
    <text evidence="2">The sequence shown here is derived from an EMBL/GenBank/DDBJ whole genome shotgun (WGS) entry which is preliminary data.</text>
</comment>
<keyword evidence="1" id="KW-1133">Transmembrane helix</keyword>
<dbReference type="EMBL" id="NZEX01000115">
    <property type="protein sequence ID" value="MAH63805.1"/>
    <property type="molecule type" value="Genomic_DNA"/>
</dbReference>
<evidence type="ECO:0000313" key="2">
    <source>
        <dbReference type="EMBL" id="MAH63805.1"/>
    </source>
</evidence>
<accession>A0A2D6YL17</accession>
<gene>
    <name evidence="2" type="ORF">CMN54_10245</name>
</gene>
<name>A0A2D6YL17_9DELT</name>
<protein>
    <submittedName>
        <fullName evidence="2">Uncharacterized protein</fullName>
    </submittedName>
</protein>
<evidence type="ECO:0000256" key="1">
    <source>
        <dbReference type="SAM" id="Phobius"/>
    </source>
</evidence>
<sequence length="199" mass="21599">MKGRNVLIYSSIIIGIVVLIGYALWQEIARNESHIQTSISGTIKTAPNVTGGVVKTDNAYLILFDPETLTPVAQHMINPFLPPITFSIGQSDAGSQASLQGSYRLLIFTDRDGDPNLPSPGELIGAFTPPLSLGTESFSYVLDRPFNSFPQELLKSSQPADKPEDSIQGIVRVSPDLLKQVSSTDKLIIMLFDPSQGRP</sequence>